<name>A0A2G0QG04_XENHO</name>
<evidence type="ECO:0000313" key="4">
    <source>
        <dbReference type="Proteomes" id="UP000094600"/>
    </source>
</evidence>
<protein>
    <submittedName>
        <fullName evidence="3">Uncharacterized protein</fullName>
    </submittedName>
</protein>
<proteinExistence type="predicted"/>
<dbReference type="STRING" id="351679.A9255_17360"/>
<dbReference type="OrthoDB" id="6444367at2"/>
<feature type="chain" id="PRO_5013591897" evidence="1">
    <location>
        <begin position="22"/>
        <end position="168"/>
    </location>
</feature>
<feature type="signal peptide" evidence="1">
    <location>
        <begin position="1"/>
        <end position="21"/>
    </location>
</feature>
<dbReference type="AlphaFoldDB" id="A0A2G0QG04"/>
<dbReference type="EMBL" id="NJAI01000001">
    <property type="protein sequence ID" value="PHM58165.1"/>
    <property type="molecule type" value="Genomic_DNA"/>
</dbReference>
<gene>
    <name evidence="2" type="ORF">A9255_17360</name>
    <name evidence="3" type="ORF">Xhom_01176</name>
</gene>
<organism evidence="3 5">
    <name type="scientific">Xenorhabdus hominickii</name>
    <dbReference type="NCBI Taxonomy" id="351679"/>
    <lineage>
        <taxon>Bacteria</taxon>
        <taxon>Pseudomonadati</taxon>
        <taxon>Pseudomonadota</taxon>
        <taxon>Gammaproteobacteria</taxon>
        <taxon>Enterobacterales</taxon>
        <taxon>Morganellaceae</taxon>
        <taxon>Xenorhabdus</taxon>
    </lineage>
</organism>
<evidence type="ECO:0000313" key="3">
    <source>
        <dbReference type="EMBL" id="PHM58165.1"/>
    </source>
</evidence>
<reference evidence="2 4" key="1">
    <citation type="submission" date="2016-06" db="EMBL/GenBank/DDBJ databases">
        <title>Bacterial characters and pathogenicity of Xenorhabdus hominickii from an entomopathogenic nematode, Steinernema monticolum.</title>
        <authorList>
            <person name="Park Y."/>
            <person name="Kim Y."/>
        </authorList>
    </citation>
    <scope>NUCLEOTIDE SEQUENCE [LARGE SCALE GENOMIC DNA]</scope>
    <source>
        <strain evidence="2 4">ANU1</strain>
    </source>
</reference>
<dbReference type="KEGG" id="xho:A9255_17360"/>
<keyword evidence="4" id="KW-1185">Reference proteome</keyword>
<dbReference type="Proteomes" id="UP000094600">
    <property type="component" value="Chromosome"/>
</dbReference>
<evidence type="ECO:0000313" key="5">
    <source>
        <dbReference type="Proteomes" id="UP000225433"/>
    </source>
</evidence>
<dbReference type="RefSeq" id="WP_069317809.1">
    <property type="nucleotide sequence ID" value="NZ_CAWNQJ010000001.1"/>
</dbReference>
<dbReference type="Proteomes" id="UP000225433">
    <property type="component" value="Unassembled WGS sequence"/>
</dbReference>
<sequence>MPLLLKTLFSFIFLVSSPSIAGLSTPAKIMQQLYERGVNSVVAQLGEEGKENEITHNITTGDSQWLKVAFALSSNMNPKFSQQVSSALSLALINNPVEVLALAKSNRTFSPSEICNIPATISSSDGHKKFIKKVSDSLNAARKSNIGSNKENVEVCLLQLDAADSLYF</sequence>
<dbReference type="EMBL" id="CP016176">
    <property type="protein sequence ID" value="AOM42168.1"/>
    <property type="molecule type" value="Genomic_DNA"/>
</dbReference>
<reference evidence="3 5" key="2">
    <citation type="journal article" date="2017" name="Nat. Microbiol.">
        <title>Natural product diversity associated with the nematode symbionts Photorhabdus and Xenorhabdus.</title>
        <authorList>
            <person name="Tobias N.J."/>
            <person name="Wolff H."/>
            <person name="Djahanschiri B."/>
            <person name="Grundmann F."/>
            <person name="Kronenwerth M."/>
            <person name="Shi Y.M."/>
            <person name="Simonyi S."/>
            <person name="Grun P."/>
            <person name="Shapiro-Ilan D."/>
            <person name="Pidot S.J."/>
            <person name="Stinear T.P."/>
            <person name="Ebersberger I."/>
            <person name="Bode H.B."/>
        </authorList>
    </citation>
    <scope>NUCLEOTIDE SEQUENCE [LARGE SCALE GENOMIC DNA]</scope>
    <source>
        <strain evidence="3 5">DSM 17903</strain>
    </source>
</reference>
<evidence type="ECO:0000256" key="1">
    <source>
        <dbReference type="SAM" id="SignalP"/>
    </source>
</evidence>
<keyword evidence="1" id="KW-0732">Signal</keyword>
<evidence type="ECO:0000313" key="2">
    <source>
        <dbReference type="EMBL" id="AOM42168.1"/>
    </source>
</evidence>
<accession>A0A2G0QG04</accession>